<proteinExistence type="predicted"/>
<accession>A0AAV2PNJ7</accession>
<sequence>MSKNSQAITKTHQVSTLSTHVHKARGKQEDCIVIKCRIWNGMWRGKVSQAPDCNIPMAGSLIPLSYEEGLVHKVSSQQWCDRAIQNEFPSNCTGDHVLSRSKCQRIPMAKCDPPCQYGDCKPENKCSCNGLWRGRRCKTPMCEPQIGCLAKGNCETLKYKPGCREARSCGECSNHGLCTAPNSCECDLGWKGRKCQWPKCNPQCRMGDCIAPDTCRCVEGWRGKLCKRRTAQHCTHPTCHDVPTNVMGLKGLKKKKYCVCDPTCVYGTCNAETKTCDCKDGWRGKSCKIPSCEPTKGCLKKNKCKECSGITHGKCVGKDFCHCNAGRMGKQCENRWCESTIRCPYGNCGPYQICTVEKSWNK</sequence>
<organism evidence="5 6">
    <name type="scientific">Meganyctiphanes norvegica</name>
    <name type="common">Northern krill</name>
    <name type="synonym">Thysanopoda norvegica</name>
    <dbReference type="NCBI Taxonomy" id="48144"/>
    <lineage>
        <taxon>Eukaryota</taxon>
        <taxon>Metazoa</taxon>
        <taxon>Ecdysozoa</taxon>
        <taxon>Arthropoda</taxon>
        <taxon>Crustacea</taxon>
        <taxon>Multicrustacea</taxon>
        <taxon>Malacostraca</taxon>
        <taxon>Eumalacostraca</taxon>
        <taxon>Eucarida</taxon>
        <taxon>Euphausiacea</taxon>
        <taxon>Euphausiidae</taxon>
        <taxon>Meganyctiphanes</taxon>
    </lineage>
</organism>
<feature type="disulfide bond" evidence="3">
    <location>
        <begin position="186"/>
        <end position="195"/>
    </location>
</feature>
<keyword evidence="6" id="KW-1185">Reference proteome</keyword>
<dbReference type="PANTHER" id="PTHR14949">
    <property type="entry name" value="EGF-LIKE-DOMAIN, MULTIPLE 7, 8"/>
    <property type="match status" value="1"/>
</dbReference>
<dbReference type="PANTHER" id="PTHR14949:SF56">
    <property type="entry name" value="EGF-LIKE-DOMAIN, MULTIPLE 7"/>
    <property type="match status" value="1"/>
</dbReference>
<dbReference type="Gene3D" id="2.10.25.10">
    <property type="entry name" value="Laminin"/>
    <property type="match status" value="3"/>
</dbReference>
<evidence type="ECO:0000313" key="5">
    <source>
        <dbReference type="EMBL" id="CAL4062603.1"/>
    </source>
</evidence>
<evidence type="ECO:0000259" key="4">
    <source>
        <dbReference type="PROSITE" id="PS50026"/>
    </source>
</evidence>
<protein>
    <recommendedName>
        <fullName evidence="4">EGF-like domain-containing protein</fullName>
    </recommendedName>
</protein>
<dbReference type="AlphaFoldDB" id="A0AAV2PNJ7"/>
<dbReference type="PROSITE" id="PS50026">
    <property type="entry name" value="EGF_3"/>
    <property type="match status" value="1"/>
</dbReference>
<name>A0AAV2PNJ7_MEGNR</name>
<gene>
    <name evidence="5" type="ORF">MNOR_LOCUS2739</name>
</gene>
<comment type="caution">
    <text evidence="5">The sequence shown here is derived from an EMBL/GenBank/DDBJ whole genome shotgun (WGS) entry which is preliminary data.</text>
</comment>
<evidence type="ECO:0000256" key="3">
    <source>
        <dbReference type="PROSITE-ProRule" id="PRU00076"/>
    </source>
</evidence>
<dbReference type="SMART" id="SM00181">
    <property type="entry name" value="EGF"/>
    <property type="match status" value="5"/>
</dbReference>
<comment type="caution">
    <text evidence="3">Lacks conserved residue(s) required for the propagation of feature annotation.</text>
</comment>
<dbReference type="InterPro" id="IPR050969">
    <property type="entry name" value="Dev_Signal_Modulators"/>
</dbReference>
<keyword evidence="3" id="KW-0245">EGF-like domain</keyword>
<dbReference type="InterPro" id="IPR000742">
    <property type="entry name" value="EGF"/>
</dbReference>
<dbReference type="PROSITE" id="PS01186">
    <property type="entry name" value="EGF_2"/>
    <property type="match status" value="1"/>
</dbReference>
<keyword evidence="1" id="KW-0732">Signal</keyword>
<dbReference type="GO" id="GO:0005576">
    <property type="term" value="C:extracellular region"/>
    <property type="evidence" value="ECO:0007669"/>
    <property type="project" value="TreeGrafter"/>
</dbReference>
<evidence type="ECO:0000313" key="6">
    <source>
        <dbReference type="Proteomes" id="UP001497623"/>
    </source>
</evidence>
<dbReference type="Proteomes" id="UP001497623">
    <property type="component" value="Unassembled WGS sequence"/>
</dbReference>
<feature type="non-terminal residue" evidence="5">
    <location>
        <position position="362"/>
    </location>
</feature>
<reference evidence="5 6" key="1">
    <citation type="submission" date="2024-05" db="EMBL/GenBank/DDBJ databases">
        <authorList>
            <person name="Wallberg A."/>
        </authorList>
    </citation>
    <scope>NUCLEOTIDE SEQUENCE [LARGE SCALE GENOMIC DNA]</scope>
</reference>
<dbReference type="GO" id="GO:0009986">
    <property type="term" value="C:cell surface"/>
    <property type="evidence" value="ECO:0007669"/>
    <property type="project" value="TreeGrafter"/>
</dbReference>
<evidence type="ECO:0000256" key="2">
    <source>
        <dbReference type="ARBA" id="ARBA00023157"/>
    </source>
</evidence>
<evidence type="ECO:0000256" key="1">
    <source>
        <dbReference type="ARBA" id="ARBA00022729"/>
    </source>
</evidence>
<dbReference type="EMBL" id="CAXKWB010000867">
    <property type="protein sequence ID" value="CAL4062603.1"/>
    <property type="molecule type" value="Genomic_DNA"/>
</dbReference>
<dbReference type="PROSITE" id="PS00022">
    <property type="entry name" value="EGF_1"/>
    <property type="match status" value="2"/>
</dbReference>
<feature type="domain" description="EGF-like" evidence="4">
    <location>
        <begin position="165"/>
        <end position="196"/>
    </location>
</feature>
<dbReference type="GO" id="GO:0005102">
    <property type="term" value="F:signaling receptor binding"/>
    <property type="evidence" value="ECO:0007669"/>
    <property type="project" value="TreeGrafter"/>
</dbReference>
<keyword evidence="2 3" id="KW-1015">Disulfide bond</keyword>